<proteinExistence type="inferred from homology"/>
<feature type="active site" description="Proton acceptor" evidence="12">
    <location>
        <position position="249"/>
    </location>
</feature>
<feature type="binding site" evidence="12">
    <location>
        <begin position="12"/>
        <end position="14"/>
    </location>
    <ligand>
        <name>substrate</name>
    </ligand>
</feature>
<dbReference type="InterPro" id="IPR011877">
    <property type="entry name" value="Ribokinase"/>
</dbReference>
<dbReference type="PANTHER" id="PTHR10584">
    <property type="entry name" value="SUGAR KINASE"/>
    <property type="match status" value="1"/>
</dbReference>
<dbReference type="AlphaFoldDB" id="E8N1H1"/>
<dbReference type="UniPathway" id="UPA00916">
    <property type="reaction ID" value="UER00889"/>
</dbReference>
<dbReference type="PROSITE" id="PS00584">
    <property type="entry name" value="PFKB_KINASES_2"/>
    <property type="match status" value="1"/>
</dbReference>
<dbReference type="GO" id="GO:0046872">
    <property type="term" value="F:metal ion binding"/>
    <property type="evidence" value="ECO:0007669"/>
    <property type="project" value="UniProtKB-KW"/>
</dbReference>
<accession>E8N1H1</accession>
<feature type="binding site" evidence="12">
    <location>
        <begin position="248"/>
        <end position="249"/>
    </location>
    <ligand>
        <name>ATP</name>
        <dbReference type="ChEBI" id="CHEBI:30616"/>
    </ligand>
</feature>
<comment type="catalytic activity">
    <reaction evidence="12">
        <text>D-ribose + ATP = D-ribose 5-phosphate + ADP + H(+)</text>
        <dbReference type="Rhea" id="RHEA:13697"/>
        <dbReference type="ChEBI" id="CHEBI:15378"/>
        <dbReference type="ChEBI" id="CHEBI:30616"/>
        <dbReference type="ChEBI" id="CHEBI:47013"/>
        <dbReference type="ChEBI" id="CHEBI:78346"/>
        <dbReference type="ChEBI" id="CHEBI:456216"/>
        <dbReference type="EC" id="2.7.1.15"/>
    </reaction>
</comment>
<feature type="binding site" evidence="12">
    <location>
        <position position="245"/>
    </location>
    <ligand>
        <name>K(+)</name>
        <dbReference type="ChEBI" id="CHEBI:29103"/>
    </ligand>
</feature>
<evidence type="ECO:0000256" key="12">
    <source>
        <dbReference type="HAMAP-Rule" id="MF_01987"/>
    </source>
</evidence>
<dbReference type="OrthoDB" id="9775849at2"/>
<comment type="activity regulation">
    <text evidence="12">Activated by a monovalent cation that binds near, but not in, the active site. The most likely occupant of the site in vivo is potassium. Ion binding induces a conformational change that may alter substrate affinity.</text>
</comment>
<keyword evidence="6 12" id="KW-0547">Nucleotide-binding</keyword>
<dbReference type="eggNOG" id="COG0524">
    <property type="taxonomic scope" value="Bacteria"/>
</dbReference>
<evidence type="ECO:0000256" key="9">
    <source>
        <dbReference type="ARBA" id="ARBA00022842"/>
    </source>
</evidence>
<keyword evidence="5 12" id="KW-0479">Metal-binding</keyword>
<dbReference type="InterPro" id="IPR002139">
    <property type="entry name" value="Ribo/fructo_kinase"/>
</dbReference>
<gene>
    <name evidence="12 14" type="primary">rbsK</name>
    <name evidence="14" type="ordered locus">ANT_05420</name>
</gene>
<dbReference type="InterPro" id="IPR002173">
    <property type="entry name" value="Carboh/pur_kinase_PfkB_CS"/>
</dbReference>
<keyword evidence="7 12" id="KW-0418">Kinase</keyword>
<dbReference type="GO" id="GO:0004747">
    <property type="term" value="F:ribokinase activity"/>
    <property type="evidence" value="ECO:0007669"/>
    <property type="project" value="UniProtKB-UniRule"/>
</dbReference>
<dbReference type="InterPro" id="IPR029056">
    <property type="entry name" value="Ribokinase-like"/>
</dbReference>
<comment type="cofactor">
    <cofactor evidence="12">
        <name>Mg(2+)</name>
        <dbReference type="ChEBI" id="CHEBI:18420"/>
    </cofactor>
    <text evidence="12">Requires a divalent cation, most likely magnesium in vivo, as an electrophilic catalyst to aid phosphoryl group transfer. It is the chelate of the metal and the nucleotide that is the actual substrate.</text>
</comment>
<evidence type="ECO:0000313" key="15">
    <source>
        <dbReference type="Proteomes" id="UP000008922"/>
    </source>
</evidence>
<evidence type="ECO:0000256" key="6">
    <source>
        <dbReference type="ARBA" id="ARBA00022741"/>
    </source>
</evidence>
<feature type="binding site" evidence="12">
    <location>
        <position position="243"/>
    </location>
    <ligand>
        <name>K(+)</name>
        <dbReference type="ChEBI" id="CHEBI:29103"/>
    </ligand>
</feature>
<feature type="binding site" evidence="12">
    <location>
        <position position="282"/>
    </location>
    <ligand>
        <name>K(+)</name>
        <dbReference type="ChEBI" id="CHEBI:29103"/>
    </ligand>
</feature>
<dbReference type="CDD" id="cd01174">
    <property type="entry name" value="ribokinase"/>
    <property type="match status" value="1"/>
</dbReference>
<sequence>MSGTLVIVGSLNMDLVVRAPRHPQPGETLIGSSFQTFPGGKGANQAVAAARLGAKVRMIGRVGQDAFGDALLATVQRDGVDTTFIRRDPQAPTGVALITLDAKGQNTIVVASGANGNVSAEDVRQSAQAFEGADVLLVQLECPLEAVQTAVQLAHQAGIIVVLNPAPAQPLPAELLQMVDYLIPNQHELTLLAGGISDREQAIRHLQAQGVRYLVVTLGEEGALLALGEDRLILPAYPVEVVDTVAAGDAFAGAFALALAEGKTPLDAACWGNAAGAIAVTRPGAQPSLPTRQEVEQFLKERT</sequence>
<comment type="function">
    <text evidence="12">Catalyzes the phosphorylation of ribose at O-5 in a reaction requiring ATP and magnesium. The resulting D-ribose-5-phosphate can then be used either for sythesis of nucleotides, histidine, and tryptophan, or as a component of the pentose phosphate pathway.</text>
</comment>
<feature type="binding site" evidence="12">
    <location>
        <position position="249"/>
    </location>
    <ligand>
        <name>substrate</name>
    </ligand>
</feature>
<comment type="caution">
    <text evidence="12">Lacks conserved residue(s) required for the propagation of feature annotation.</text>
</comment>
<dbReference type="Proteomes" id="UP000008922">
    <property type="component" value="Chromosome"/>
</dbReference>
<evidence type="ECO:0000256" key="7">
    <source>
        <dbReference type="ARBA" id="ARBA00022777"/>
    </source>
</evidence>
<comment type="similarity">
    <text evidence="12">Belongs to the carbohydrate kinase PfkB family. Ribokinase subfamily.</text>
</comment>
<feature type="domain" description="Carbohydrate kinase PfkB" evidence="13">
    <location>
        <begin position="5"/>
        <end position="292"/>
    </location>
</feature>
<dbReference type="STRING" id="926569.ANT_05420"/>
<evidence type="ECO:0000256" key="11">
    <source>
        <dbReference type="ARBA" id="ARBA00023277"/>
    </source>
</evidence>
<evidence type="ECO:0000256" key="2">
    <source>
        <dbReference type="ARBA" id="ARBA00012035"/>
    </source>
</evidence>
<dbReference type="SUPFAM" id="SSF53613">
    <property type="entry name" value="Ribokinase-like"/>
    <property type="match status" value="1"/>
</dbReference>
<dbReference type="GO" id="GO:0005524">
    <property type="term" value="F:ATP binding"/>
    <property type="evidence" value="ECO:0007669"/>
    <property type="project" value="UniProtKB-UniRule"/>
</dbReference>
<comment type="similarity">
    <text evidence="1">Belongs to the carbohydrate kinase pfkB family.</text>
</comment>
<feature type="binding site" evidence="12">
    <location>
        <position position="141"/>
    </location>
    <ligand>
        <name>substrate</name>
    </ligand>
</feature>
<name>E8N1H1_ANATU</name>
<dbReference type="HOGENOM" id="CLU_027634_2_0_0"/>
<dbReference type="KEGG" id="atm:ANT_05420"/>
<reference evidence="14 15" key="1">
    <citation type="submission" date="2010-12" db="EMBL/GenBank/DDBJ databases">
        <title>Whole genome sequence of Anaerolinea thermophila UNI-1.</title>
        <authorList>
            <person name="Narita-Yamada S."/>
            <person name="Kishi E."/>
            <person name="Watanabe Y."/>
            <person name="Takasaki K."/>
            <person name="Ankai A."/>
            <person name="Oguchi A."/>
            <person name="Fukui S."/>
            <person name="Takahashi M."/>
            <person name="Yashiro I."/>
            <person name="Hosoyama A."/>
            <person name="Sekiguchi Y."/>
            <person name="Hanada S."/>
            <person name="Fujita N."/>
        </authorList>
    </citation>
    <scope>NUCLEOTIDE SEQUENCE [LARGE SCALE GENOMIC DNA]</scope>
    <source>
        <strain evidence="15">DSM 14523 / JCM 11388 / NBRC 100420 / UNI-1</strain>
    </source>
</reference>
<evidence type="ECO:0000256" key="5">
    <source>
        <dbReference type="ARBA" id="ARBA00022723"/>
    </source>
</evidence>
<evidence type="ECO:0000256" key="3">
    <source>
        <dbReference type="ARBA" id="ARBA00016943"/>
    </source>
</evidence>
<dbReference type="InParanoid" id="E8N1H1"/>
<feature type="binding site" evidence="12">
    <location>
        <position position="279"/>
    </location>
    <ligand>
        <name>K(+)</name>
        <dbReference type="ChEBI" id="CHEBI:29103"/>
    </ligand>
</feature>
<keyword evidence="11 12" id="KW-0119">Carbohydrate metabolism</keyword>
<dbReference type="PRINTS" id="PR00990">
    <property type="entry name" value="RIBOKINASE"/>
</dbReference>
<feature type="binding site" evidence="12">
    <location>
        <position position="288"/>
    </location>
    <ligand>
        <name>K(+)</name>
        <dbReference type="ChEBI" id="CHEBI:29103"/>
    </ligand>
</feature>
<organism evidence="14 15">
    <name type="scientific">Anaerolinea thermophila (strain DSM 14523 / JCM 11388 / NBRC 100420 / UNI-1)</name>
    <dbReference type="NCBI Taxonomy" id="926569"/>
    <lineage>
        <taxon>Bacteria</taxon>
        <taxon>Bacillati</taxon>
        <taxon>Chloroflexota</taxon>
        <taxon>Anaerolineae</taxon>
        <taxon>Anaerolineales</taxon>
        <taxon>Anaerolineaceae</taxon>
        <taxon>Anaerolinea</taxon>
    </lineage>
</organism>
<dbReference type="EC" id="2.7.1.15" evidence="2 12"/>
<evidence type="ECO:0000256" key="4">
    <source>
        <dbReference type="ARBA" id="ARBA00022679"/>
    </source>
</evidence>
<keyword evidence="8 12" id="KW-0067">ATP-binding</keyword>
<evidence type="ECO:0000256" key="10">
    <source>
        <dbReference type="ARBA" id="ARBA00022958"/>
    </source>
</evidence>
<dbReference type="GO" id="GO:0019303">
    <property type="term" value="P:D-ribose catabolic process"/>
    <property type="evidence" value="ECO:0007669"/>
    <property type="project" value="UniProtKB-UniRule"/>
</dbReference>
<comment type="pathway">
    <text evidence="12">Carbohydrate metabolism; D-ribose degradation; D-ribose 5-phosphate from beta-D-ribopyranose: step 2/2.</text>
</comment>
<evidence type="ECO:0000256" key="8">
    <source>
        <dbReference type="ARBA" id="ARBA00022840"/>
    </source>
</evidence>
<dbReference type="NCBIfam" id="TIGR02152">
    <property type="entry name" value="D_ribokin_bact"/>
    <property type="match status" value="1"/>
</dbReference>
<keyword evidence="10 12" id="KW-0630">Potassium</keyword>
<dbReference type="Pfam" id="PF00294">
    <property type="entry name" value="PfkB"/>
    <property type="match status" value="1"/>
</dbReference>
<evidence type="ECO:0000313" key="14">
    <source>
        <dbReference type="EMBL" id="BAJ62576.1"/>
    </source>
</evidence>
<feature type="binding site" evidence="12">
    <location>
        <position position="185"/>
    </location>
    <ligand>
        <name>ATP</name>
        <dbReference type="ChEBI" id="CHEBI:30616"/>
    </ligand>
</feature>
<evidence type="ECO:0000259" key="13">
    <source>
        <dbReference type="Pfam" id="PF00294"/>
    </source>
</evidence>
<keyword evidence="9 12" id="KW-0460">Magnesium</keyword>
<dbReference type="PANTHER" id="PTHR10584:SF166">
    <property type="entry name" value="RIBOKINASE"/>
    <property type="match status" value="1"/>
</dbReference>
<feature type="binding site" evidence="12">
    <location>
        <begin position="217"/>
        <end position="222"/>
    </location>
    <ligand>
        <name>ATP</name>
        <dbReference type="ChEBI" id="CHEBI:30616"/>
    </ligand>
</feature>
<dbReference type="Gene3D" id="3.40.1190.20">
    <property type="match status" value="1"/>
</dbReference>
<comment type="subcellular location">
    <subcellularLocation>
        <location evidence="12">Cytoplasm</location>
    </subcellularLocation>
</comment>
<feature type="binding site" evidence="12">
    <location>
        <position position="273"/>
    </location>
    <ligand>
        <name>ATP</name>
        <dbReference type="ChEBI" id="CHEBI:30616"/>
    </ligand>
</feature>
<keyword evidence="15" id="KW-1185">Reference proteome</keyword>
<feature type="binding site" evidence="12">
    <location>
        <position position="284"/>
    </location>
    <ligand>
        <name>K(+)</name>
        <dbReference type="ChEBI" id="CHEBI:29103"/>
    </ligand>
</feature>
<evidence type="ECO:0000256" key="1">
    <source>
        <dbReference type="ARBA" id="ARBA00005380"/>
    </source>
</evidence>
<dbReference type="FunCoup" id="E8N1H1">
    <property type="interactions" value="339"/>
</dbReference>
<keyword evidence="12" id="KW-0963">Cytoplasm</keyword>
<dbReference type="RefSeq" id="WP_013558972.1">
    <property type="nucleotide sequence ID" value="NC_014960.1"/>
</dbReference>
<feature type="binding site" evidence="12">
    <location>
        <begin position="40"/>
        <end position="44"/>
    </location>
    <ligand>
        <name>substrate</name>
    </ligand>
</feature>
<dbReference type="InterPro" id="IPR011611">
    <property type="entry name" value="PfkB_dom"/>
</dbReference>
<comment type="subunit">
    <text evidence="12">Homodimer.</text>
</comment>
<dbReference type="GO" id="GO:0005829">
    <property type="term" value="C:cytosol"/>
    <property type="evidence" value="ECO:0007669"/>
    <property type="project" value="TreeGrafter"/>
</dbReference>
<dbReference type="HAMAP" id="MF_01987">
    <property type="entry name" value="Ribokinase"/>
    <property type="match status" value="1"/>
</dbReference>
<keyword evidence="4 12" id="KW-0808">Transferase</keyword>
<protein>
    <recommendedName>
        <fullName evidence="3 12">Ribokinase</fullName>
        <shortName evidence="12">RK</shortName>
        <ecNumber evidence="2 12">2.7.1.15</ecNumber>
    </recommendedName>
</protein>
<dbReference type="EMBL" id="AP012029">
    <property type="protein sequence ID" value="BAJ62576.1"/>
    <property type="molecule type" value="Genomic_DNA"/>
</dbReference>